<name>A0ABU5DMC8_9BURK</name>
<proteinExistence type="predicted"/>
<evidence type="ECO:0000313" key="1">
    <source>
        <dbReference type="EMBL" id="MDY0746896.1"/>
    </source>
</evidence>
<dbReference type="EMBL" id="JAXCLA010000007">
    <property type="protein sequence ID" value="MDY0746896.1"/>
    <property type="molecule type" value="Genomic_DNA"/>
</dbReference>
<protein>
    <submittedName>
        <fullName evidence="1">Uncharacterized protein</fullName>
    </submittedName>
</protein>
<accession>A0ABU5DMC8</accession>
<sequence>MVARETEILRLRSGALQQQRAWAASELKTADRHLAAAAYGARASSRTHRQQILAYDLSTIGEVQALSERLQDTVRRAAIVVRCGKQVAGARSLL</sequence>
<comment type="caution">
    <text evidence="1">The sequence shown here is derived from an EMBL/GenBank/DDBJ whole genome shotgun (WGS) entry which is preliminary data.</text>
</comment>
<gene>
    <name evidence="1" type="ORF">SNE35_20455</name>
</gene>
<keyword evidence="2" id="KW-1185">Reference proteome</keyword>
<reference evidence="1 2" key="1">
    <citation type="submission" date="2023-11" db="EMBL/GenBank/DDBJ databases">
        <title>Paucibacter sp. nov., isolated from fresh soil in Korea.</title>
        <authorList>
            <person name="Le N.T.T."/>
        </authorList>
    </citation>
    <scope>NUCLEOTIDE SEQUENCE [LARGE SCALE GENOMIC DNA]</scope>
    <source>
        <strain evidence="1 2">R3-3</strain>
    </source>
</reference>
<dbReference type="RefSeq" id="WP_320424869.1">
    <property type="nucleotide sequence ID" value="NZ_JAXCLA010000007.1"/>
</dbReference>
<dbReference type="Proteomes" id="UP001285263">
    <property type="component" value="Unassembled WGS sequence"/>
</dbReference>
<organism evidence="1 2">
    <name type="scientific">Roseateles agri</name>
    <dbReference type="NCBI Taxonomy" id="3098619"/>
    <lineage>
        <taxon>Bacteria</taxon>
        <taxon>Pseudomonadati</taxon>
        <taxon>Pseudomonadota</taxon>
        <taxon>Betaproteobacteria</taxon>
        <taxon>Burkholderiales</taxon>
        <taxon>Sphaerotilaceae</taxon>
        <taxon>Roseateles</taxon>
    </lineage>
</organism>
<evidence type="ECO:0000313" key="2">
    <source>
        <dbReference type="Proteomes" id="UP001285263"/>
    </source>
</evidence>